<dbReference type="GO" id="GO:0003677">
    <property type="term" value="F:DNA binding"/>
    <property type="evidence" value="ECO:0007669"/>
    <property type="project" value="InterPro"/>
</dbReference>
<dbReference type="SUPFAM" id="SSF52540">
    <property type="entry name" value="P-loop containing nucleoside triphosphate hydrolases"/>
    <property type="match status" value="1"/>
</dbReference>
<dbReference type="Pfam" id="PF00580">
    <property type="entry name" value="UvrD-helicase"/>
    <property type="match status" value="1"/>
</dbReference>
<dbReference type="Proteomes" id="UP000304148">
    <property type="component" value="Chromosome"/>
</dbReference>
<dbReference type="PANTHER" id="PTHR11070">
    <property type="entry name" value="UVRD / RECB / PCRA DNA HELICASE FAMILY MEMBER"/>
    <property type="match status" value="1"/>
</dbReference>
<dbReference type="InterPro" id="IPR027785">
    <property type="entry name" value="UvrD-like_helicase_C"/>
</dbReference>
<dbReference type="InterPro" id="IPR027417">
    <property type="entry name" value="P-loop_NTPase"/>
</dbReference>
<dbReference type="GO" id="GO:0000725">
    <property type="term" value="P:recombinational repair"/>
    <property type="evidence" value="ECO:0007669"/>
    <property type="project" value="TreeGrafter"/>
</dbReference>
<feature type="binding site" evidence="5">
    <location>
        <begin position="210"/>
        <end position="217"/>
    </location>
    <ligand>
        <name>ATP</name>
        <dbReference type="ChEBI" id="CHEBI:30616"/>
    </ligand>
</feature>
<dbReference type="Pfam" id="PF13538">
    <property type="entry name" value="UvrD_C_2"/>
    <property type="match status" value="1"/>
</dbReference>
<keyword evidence="3 5" id="KW-0347">Helicase</keyword>
<evidence type="ECO:0000313" key="7">
    <source>
        <dbReference type="EMBL" id="SYX84875.1"/>
    </source>
</evidence>
<dbReference type="GO" id="GO:0043138">
    <property type="term" value="F:3'-5' DNA helicase activity"/>
    <property type="evidence" value="ECO:0007669"/>
    <property type="project" value="TreeGrafter"/>
</dbReference>
<evidence type="ECO:0000256" key="2">
    <source>
        <dbReference type="ARBA" id="ARBA00022801"/>
    </source>
</evidence>
<gene>
    <name evidence="7" type="ORF">PBLR_13297</name>
</gene>
<keyword evidence="2 5" id="KW-0378">Hydrolase</keyword>
<dbReference type="EMBL" id="LS992241">
    <property type="protein sequence ID" value="SYX84875.1"/>
    <property type="molecule type" value="Genomic_DNA"/>
</dbReference>
<accession>A0A383RCP6</accession>
<dbReference type="InterPro" id="IPR014016">
    <property type="entry name" value="UvrD-like_ATP-bd"/>
</dbReference>
<name>A0A383RCP6_PAEAL</name>
<dbReference type="PROSITE" id="PS51198">
    <property type="entry name" value="UVRD_HELICASE_ATP_BIND"/>
    <property type="match status" value="1"/>
</dbReference>
<evidence type="ECO:0000259" key="6">
    <source>
        <dbReference type="PROSITE" id="PS51198"/>
    </source>
</evidence>
<keyword evidence="4 5" id="KW-0067">ATP-binding</keyword>
<organism evidence="7 8">
    <name type="scientific">Paenibacillus alvei</name>
    <name type="common">Bacillus alvei</name>
    <dbReference type="NCBI Taxonomy" id="44250"/>
    <lineage>
        <taxon>Bacteria</taxon>
        <taxon>Bacillati</taxon>
        <taxon>Bacillota</taxon>
        <taxon>Bacilli</taxon>
        <taxon>Bacillales</taxon>
        <taxon>Paenibacillaceae</taxon>
        <taxon>Paenibacillus</taxon>
    </lineage>
</organism>
<dbReference type="AlphaFoldDB" id="A0A383RCP6"/>
<dbReference type="InterPro" id="IPR000212">
    <property type="entry name" value="DNA_helicase_UvrD/REP"/>
</dbReference>
<dbReference type="GO" id="GO:0005524">
    <property type="term" value="F:ATP binding"/>
    <property type="evidence" value="ECO:0007669"/>
    <property type="project" value="UniProtKB-UniRule"/>
</dbReference>
<evidence type="ECO:0000256" key="4">
    <source>
        <dbReference type="ARBA" id="ARBA00022840"/>
    </source>
</evidence>
<dbReference type="Gene3D" id="3.40.50.300">
    <property type="entry name" value="P-loop containing nucleotide triphosphate hydrolases"/>
    <property type="match status" value="2"/>
</dbReference>
<proteinExistence type="predicted"/>
<dbReference type="EC" id="3.6.4.12" evidence="7"/>
<dbReference type="PANTHER" id="PTHR11070:SF17">
    <property type="entry name" value="DNA HELICASE IV"/>
    <property type="match status" value="1"/>
</dbReference>
<dbReference type="RefSeq" id="WP_138186662.1">
    <property type="nucleotide sequence ID" value="NZ_LS992241.1"/>
</dbReference>
<feature type="domain" description="UvrD-like helicase ATP-binding" evidence="6">
    <location>
        <begin position="189"/>
        <end position="554"/>
    </location>
</feature>
<evidence type="ECO:0000256" key="5">
    <source>
        <dbReference type="PROSITE-ProRule" id="PRU00560"/>
    </source>
</evidence>
<evidence type="ECO:0000313" key="8">
    <source>
        <dbReference type="Proteomes" id="UP000304148"/>
    </source>
</evidence>
<reference evidence="8" key="1">
    <citation type="submission" date="2018-08" db="EMBL/GenBank/DDBJ databases">
        <authorList>
            <person name="Chevrot R."/>
        </authorList>
    </citation>
    <scope>NUCLEOTIDE SEQUENCE [LARGE SCALE GENOMIC DNA]</scope>
</reference>
<dbReference type="GO" id="GO:0016787">
    <property type="term" value="F:hydrolase activity"/>
    <property type="evidence" value="ECO:0007669"/>
    <property type="project" value="UniProtKB-UniRule"/>
</dbReference>
<evidence type="ECO:0000256" key="3">
    <source>
        <dbReference type="ARBA" id="ARBA00022806"/>
    </source>
</evidence>
<protein>
    <submittedName>
        <fullName evidence="7">DNA helicase</fullName>
        <ecNumber evidence="7">3.6.4.12</ecNumber>
    </submittedName>
</protein>
<evidence type="ECO:0000256" key="1">
    <source>
        <dbReference type="ARBA" id="ARBA00022741"/>
    </source>
</evidence>
<sequence>MSDTFQSAFQEEQYRLKDTLDIIEQQYDKVHNVVPYTGHDFTLQVLEDNRKQQEERLAQARKEPYFGRIDFEENGKDEALKLYVGKRGVHRSAEAENEVYPLVIDWRAPIASLFYSFSGGTAPVSYDSLDGPIEGIVHLKRNLAIRSQQLQRVVDTYNRSEGESHVTDEFLVYRLGENKDNRLRDIVSTIQAEQDRIIRAPKNTALFIQGVAGSGKTTVALHRLAYLLYQYQEQIRAEKMMIFAPNRMFLNYISDVLPELGVGNIQQQTFPEWALAVMDMQLSITLASPMEQVEKWYGSLDSRPVLDDHVSGRFKGSLSLLSHMDQLMKEYEQNAVPSGDFSPWDGTVLPYATIYSWFHEEYRSYEPAKRKERVMARIQRWIQMELKREHSKTVLKDKKKLSTQRLKVYMKKWPVLDTWQMYRSLFEPKKQGDTHSDNSIAIPEPVRKETLAYLKKKVVRHEDLAALLYLHSRLHGIPSEYRYDHIVIDEAQDFSPLQIAVLDHFAKNHSFTILGDLSQGIHAYAGIHDWSEMRELFESEATDYFALTRSYRSTMEIIRFANVILERGVGTDMLAVPVFRSGQKVRIVSSKANERAEQLKQIITDFQDNGHNTIALLTRTADEARELHATLHANIDGELKHSIHLIDGNEQQYEGGISVLPVYLSKGLEFDAVLVLDVDEHRYPCSLLDAKLLYVGCTRALHELWIVHEPANQLSPLVCTDDEDTVELMS</sequence>
<dbReference type="GO" id="GO:0005829">
    <property type="term" value="C:cytosol"/>
    <property type="evidence" value="ECO:0007669"/>
    <property type="project" value="TreeGrafter"/>
</dbReference>
<keyword evidence="1 5" id="KW-0547">Nucleotide-binding</keyword>